<dbReference type="Proteomes" id="UP001596086">
    <property type="component" value="Unassembled WGS sequence"/>
</dbReference>
<dbReference type="Pfam" id="PF00672">
    <property type="entry name" value="HAMP"/>
    <property type="match status" value="1"/>
</dbReference>
<evidence type="ECO:0000256" key="1">
    <source>
        <dbReference type="ARBA" id="ARBA00022481"/>
    </source>
</evidence>
<protein>
    <submittedName>
        <fullName evidence="9">Methyl-accepting chemotaxis protein</fullName>
    </submittedName>
</protein>
<dbReference type="EMBL" id="JBHSMZ010000004">
    <property type="protein sequence ID" value="MFC5548029.1"/>
    <property type="molecule type" value="Genomic_DNA"/>
</dbReference>
<feature type="domain" description="Methyl-accepting transducer" evidence="7">
    <location>
        <begin position="271"/>
        <end position="500"/>
    </location>
</feature>
<evidence type="ECO:0000256" key="2">
    <source>
        <dbReference type="ARBA" id="ARBA00029447"/>
    </source>
</evidence>
<dbReference type="InterPro" id="IPR024478">
    <property type="entry name" value="HlyB_4HB_MCP"/>
</dbReference>
<gene>
    <name evidence="9" type="ORF">ACFPO9_05825</name>
</gene>
<evidence type="ECO:0000256" key="5">
    <source>
        <dbReference type="SAM" id="Phobius"/>
    </source>
</evidence>
<keyword evidence="5" id="KW-1133">Transmembrane helix</keyword>
<keyword evidence="5" id="KW-0472">Membrane</keyword>
<dbReference type="RefSeq" id="WP_379768360.1">
    <property type="nucleotide sequence ID" value="NZ_JBHSMZ010000004.1"/>
</dbReference>
<evidence type="ECO:0000256" key="4">
    <source>
        <dbReference type="SAM" id="Coils"/>
    </source>
</evidence>
<name>A0ABW0RT75_9BURK</name>
<organism evidence="9 10">
    <name type="scientific">Massilia aerilata</name>
    <dbReference type="NCBI Taxonomy" id="453817"/>
    <lineage>
        <taxon>Bacteria</taxon>
        <taxon>Pseudomonadati</taxon>
        <taxon>Pseudomonadota</taxon>
        <taxon>Betaproteobacteria</taxon>
        <taxon>Burkholderiales</taxon>
        <taxon>Oxalobacteraceae</taxon>
        <taxon>Telluria group</taxon>
        <taxon>Massilia</taxon>
    </lineage>
</organism>
<dbReference type="SMART" id="SM00304">
    <property type="entry name" value="HAMP"/>
    <property type="match status" value="1"/>
</dbReference>
<dbReference type="CDD" id="cd06225">
    <property type="entry name" value="HAMP"/>
    <property type="match status" value="1"/>
</dbReference>
<dbReference type="CDD" id="cd11386">
    <property type="entry name" value="MCP_signal"/>
    <property type="match status" value="1"/>
</dbReference>
<feature type="transmembrane region" description="Helical" evidence="5">
    <location>
        <begin position="193"/>
        <end position="212"/>
    </location>
</feature>
<dbReference type="PANTHER" id="PTHR43531">
    <property type="entry name" value="PROTEIN ICFG"/>
    <property type="match status" value="1"/>
</dbReference>
<feature type="coiled-coil region" evidence="4">
    <location>
        <begin position="471"/>
        <end position="509"/>
    </location>
</feature>
<proteinExistence type="inferred from homology"/>
<dbReference type="Pfam" id="PF12729">
    <property type="entry name" value="4HB_MCP_1"/>
    <property type="match status" value="1"/>
</dbReference>
<feature type="domain" description="HAMP" evidence="8">
    <location>
        <begin position="214"/>
        <end position="266"/>
    </location>
</feature>
<accession>A0ABW0RT75</accession>
<keyword evidence="3" id="KW-0807">Transducer</keyword>
<dbReference type="Pfam" id="PF00015">
    <property type="entry name" value="MCPsignal"/>
    <property type="match status" value="1"/>
</dbReference>
<keyword evidence="1" id="KW-0488">Methylation</keyword>
<evidence type="ECO:0000259" key="7">
    <source>
        <dbReference type="PROSITE" id="PS50111"/>
    </source>
</evidence>
<comment type="caution">
    <text evidence="9">The sequence shown here is derived from an EMBL/GenBank/DDBJ whole genome shotgun (WGS) entry which is preliminary data.</text>
</comment>
<keyword evidence="10" id="KW-1185">Reference proteome</keyword>
<dbReference type="InterPro" id="IPR004089">
    <property type="entry name" value="MCPsignal_dom"/>
</dbReference>
<evidence type="ECO:0000313" key="10">
    <source>
        <dbReference type="Proteomes" id="UP001596086"/>
    </source>
</evidence>
<comment type="similarity">
    <text evidence="2">Belongs to the methyl-accepting chemotaxis (MCP) protein family.</text>
</comment>
<sequence>MKYFLRHTRIGTRLSIAFALILVLATVATASALLAASANADATERMLAVPLAKERLVSDWNVNTYSAIVRTSLIARSTDTTLSTVFAKEIADSVTASTEIIKKVEPLLDSPEEKAQLATVQSLRARYQAAKVEVMDAKKAGDAGTAERRFNEGFAPAAQAYSAALKELLAMQRRTIDRMAHTSRAATDDREKIILLLNGLMIALGAFGAVAITRSIIRPLSRAVKVAETVAGGDLTGSFDNGRRDEIGDLMRAMQAMNDGLARVVAEVKEGTRTIAAGSTEIASGNLDLSSRTEQQASSLEETAASMEELTSTVRHNADNANQANQMAQAASTVATRGGEIVGQVVQTMGAIDGASRKIVDIIGVIDGIAFQTNILALNAAVEAARAGEQGRGFAVVASEVRNLAQRSATAAREIKGLIGDSVTQVNAGTALVQQAGATIEEVVASVARVTDIMAEITAASHEQSAGINQVNAAITQMDQATQQNAALVEEAAAAASSMQDQSARLEELMRRFRIAQQPGTALVTR</sequence>
<dbReference type="PROSITE" id="PS50885">
    <property type="entry name" value="HAMP"/>
    <property type="match status" value="1"/>
</dbReference>
<feature type="signal peptide" evidence="6">
    <location>
        <begin position="1"/>
        <end position="40"/>
    </location>
</feature>
<evidence type="ECO:0000313" key="9">
    <source>
        <dbReference type="EMBL" id="MFC5548029.1"/>
    </source>
</evidence>
<dbReference type="SMART" id="SM00283">
    <property type="entry name" value="MA"/>
    <property type="match status" value="1"/>
</dbReference>
<dbReference type="InterPro" id="IPR003660">
    <property type="entry name" value="HAMP_dom"/>
</dbReference>
<dbReference type="CDD" id="cd19411">
    <property type="entry name" value="MCP2201-like_sensor"/>
    <property type="match status" value="1"/>
</dbReference>
<keyword evidence="6" id="KW-0732">Signal</keyword>
<dbReference type="PROSITE" id="PS50111">
    <property type="entry name" value="CHEMOTAXIS_TRANSDUC_2"/>
    <property type="match status" value="1"/>
</dbReference>
<dbReference type="PANTHER" id="PTHR43531:SF14">
    <property type="entry name" value="METHYL-ACCEPTING CHEMOTAXIS PROTEIN I-RELATED"/>
    <property type="match status" value="1"/>
</dbReference>
<evidence type="ECO:0000256" key="6">
    <source>
        <dbReference type="SAM" id="SignalP"/>
    </source>
</evidence>
<dbReference type="SUPFAM" id="SSF58104">
    <property type="entry name" value="Methyl-accepting chemotaxis protein (MCP) signaling domain"/>
    <property type="match status" value="1"/>
</dbReference>
<evidence type="ECO:0000259" key="8">
    <source>
        <dbReference type="PROSITE" id="PS50885"/>
    </source>
</evidence>
<keyword evidence="5" id="KW-0812">Transmembrane</keyword>
<dbReference type="InterPro" id="IPR047347">
    <property type="entry name" value="YvaQ-like_sensor"/>
</dbReference>
<evidence type="ECO:0000256" key="3">
    <source>
        <dbReference type="PROSITE-ProRule" id="PRU00284"/>
    </source>
</evidence>
<keyword evidence="4" id="KW-0175">Coiled coil</keyword>
<reference evidence="10" key="1">
    <citation type="journal article" date="2019" name="Int. J. Syst. Evol. Microbiol.">
        <title>The Global Catalogue of Microorganisms (GCM) 10K type strain sequencing project: providing services to taxonomists for standard genome sequencing and annotation.</title>
        <authorList>
            <consortium name="The Broad Institute Genomics Platform"/>
            <consortium name="The Broad Institute Genome Sequencing Center for Infectious Disease"/>
            <person name="Wu L."/>
            <person name="Ma J."/>
        </authorList>
    </citation>
    <scope>NUCLEOTIDE SEQUENCE [LARGE SCALE GENOMIC DNA]</scope>
    <source>
        <strain evidence="10">CGMCC 4.5798</strain>
    </source>
</reference>
<dbReference type="InterPro" id="IPR051310">
    <property type="entry name" value="MCP_chemotaxis"/>
</dbReference>
<dbReference type="Gene3D" id="1.10.287.950">
    <property type="entry name" value="Methyl-accepting chemotaxis protein"/>
    <property type="match status" value="1"/>
</dbReference>
<feature type="chain" id="PRO_5047421806" evidence="6">
    <location>
        <begin position="41"/>
        <end position="526"/>
    </location>
</feature>